<comment type="caution">
    <text evidence="2">The sequence shown here is derived from an EMBL/GenBank/DDBJ whole genome shotgun (WGS) entry which is preliminary data.</text>
</comment>
<accession>A0A7J7S451</accession>
<reference evidence="2 3" key="1">
    <citation type="journal article" date="2020" name="Nature">
        <title>Six reference-quality genomes reveal evolution of bat adaptations.</title>
        <authorList>
            <person name="Jebb D."/>
            <person name="Huang Z."/>
            <person name="Pippel M."/>
            <person name="Hughes G.M."/>
            <person name="Lavrichenko K."/>
            <person name="Devanna P."/>
            <person name="Winkler S."/>
            <person name="Jermiin L.S."/>
            <person name="Skirmuntt E.C."/>
            <person name="Katzourakis A."/>
            <person name="Burkitt-Gray L."/>
            <person name="Ray D.A."/>
            <person name="Sullivan K.A.M."/>
            <person name="Roscito J.G."/>
            <person name="Kirilenko B.M."/>
            <person name="Davalos L.M."/>
            <person name="Corthals A.P."/>
            <person name="Power M.L."/>
            <person name="Jones G."/>
            <person name="Ransome R.D."/>
            <person name="Dechmann D.K.N."/>
            <person name="Locatelli A.G."/>
            <person name="Puechmaille S.J."/>
            <person name="Fedrigo O."/>
            <person name="Jarvis E.D."/>
            <person name="Hiller M."/>
            <person name="Vernes S.C."/>
            <person name="Myers E.W."/>
            <person name="Teeling E.C."/>
        </authorList>
    </citation>
    <scope>NUCLEOTIDE SEQUENCE [LARGE SCALE GENOMIC DNA]</scope>
    <source>
        <strain evidence="2">MPipKuh1</strain>
        <tissue evidence="2">Flight muscle</tissue>
    </source>
</reference>
<keyword evidence="3" id="KW-1185">Reference proteome</keyword>
<proteinExistence type="predicted"/>
<organism evidence="2 3">
    <name type="scientific">Pipistrellus kuhlii</name>
    <name type="common">Kuhl's pipistrelle</name>
    <dbReference type="NCBI Taxonomy" id="59472"/>
    <lineage>
        <taxon>Eukaryota</taxon>
        <taxon>Metazoa</taxon>
        <taxon>Chordata</taxon>
        <taxon>Craniata</taxon>
        <taxon>Vertebrata</taxon>
        <taxon>Euteleostomi</taxon>
        <taxon>Mammalia</taxon>
        <taxon>Eutheria</taxon>
        <taxon>Laurasiatheria</taxon>
        <taxon>Chiroptera</taxon>
        <taxon>Yangochiroptera</taxon>
        <taxon>Vespertilionidae</taxon>
        <taxon>Pipistrellus</taxon>
    </lineage>
</organism>
<dbReference type="AlphaFoldDB" id="A0A7J7S451"/>
<gene>
    <name evidence="2" type="ORF">mPipKuh1_010193</name>
</gene>
<sequence length="235" mass="24027">MLVLPTSLSDPLSLFPVGSTLLPQFPSCLMLMLEWARFKASCGLSPHVPFLRKAAFRSDTARDFPGLDLGSLAGGPTGLGTTGTLGPRSSHRGPAPGPGTGLWGELINKCWCVFLCAIPDQGRALAGEGLGAGPALVSGQETLVCAVKHLSVSWVTLCWTHGKAGTGTGVVPTLQLAAGASRKPGNLPDPTAASAHLPGSARPACTSVLGALSPGPSEPKPVVQLLCQQPSLVQR</sequence>
<evidence type="ECO:0000313" key="3">
    <source>
        <dbReference type="Proteomes" id="UP000558488"/>
    </source>
</evidence>
<dbReference type="Proteomes" id="UP000558488">
    <property type="component" value="Unassembled WGS sequence"/>
</dbReference>
<name>A0A7J7S451_PIPKU</name>
<protein>
    <submittedName>
        <fullName evidence="2">Uncharacterized protein</fullName>
    </submittedName>
</protein>
<evidence type="ECO:0000313" key="2">
    <source>
        <dbReference type="EMBL" id="KAF6283103.1"/>
    </source>
</evidence>
<dbReference type="EMBL" id="JACAGB010000053">
    <property type="protein sequence ID" value="KAF6283103.1"/>
    <property type="molecule type" value="Genomic_DNA"/>
</dbReference>
<feature type="region of interest" description="Disordered" evidence="1">
    <location>
        <begin position="78"/>
        <end position="97"/>
    </location>
</feature>
<evidence type="ECO:0000256" key="1">
    <source>
        <dbReference type="SAM" id="MobiDB-lite"/>
    </source>
</evidence>